<name>A0ABV1WI89_9ACTN</name>
<dbReference type="Proteomes" id="UP001458415">
    <property type="component" value="Unassembled WGS sequence"/>
</dbReference>
<proteinExistence type="predicted"/>
<feature type="transmembrane region" description="Helical" evidence="1">
    <location>
        <begin position="53"/>
        <end position="74"/>
    </location>
</feature>
<keyword evidence="3" id="KW-1185">Reference proteome</keyword>
<organism evidence="2 3">
    <name type="scientific">Streptomyces carpinensis</name>
    <dbReference type="NCBI Taxonomy" id="66369"/>
    <lineage>
        <taxon>Bacteria</taxon>
        <taxon>Bacillati</taxon>
        <taxon>Actinomycetota</taxon>
        <taxon>Actinomycetes</taxon>
        <taxon>Kitasatosporales</taxon>
        <taxon>Streptomycetaceae</taxon>
        <taxon>Streptomyces</taxon>
    </lineage>
</organism>
<sequence length="163" mass="16711">MIPTPEDGPEAATVTVRPYGNPLPLGFFSFGIGMVLLAGVSLGLLTGDQVRPVGILLAVFVFPLEFLAAVMAFLTRDTAAAAALGLFATSWAALGVLHIVAPAQQTSIALGMYLSAFALMLLPLAVTAFMGKALLGAVLSVSTMRAALAAAYQLGAPHQLELA</sequence>
<evidence type="ECO:0000256" key="1">
    <source>
        <dbReference type="SAM" id="Phobius"/>
    </source>
</evidence>
<evidence type="ECO:0008006" key="4">
    <source>
        <dbReference type="Google" id="ProtNLM"/>
    </source>
</evidence>
<keyword evidence="1" id="KW-1133">Transmembrane helix</keyword>
<comment type="caution">
    <text evidence="2">The sequence shown here is derived from an EMBL/GenBank/DDBJ whole genome shotgun (WGS) entry which is preliminary data.</text>
</comment>
<feature type="non-terminal residue" evidence="2">
    <location>
        <position position="163"/>
    </location>
</feature>
<feature type="transmembrane region" description="Helical" evidence="1">
    <location>
        <begin position="25"/>
        <end position="46"/>
    </location>
</feature>
<protein>
    <recommendedName>
        <fullName evidence="4">Integral membrane protein</fullName>
    </recommendedName>
</protein>
<feature type="transmembrane region" description="Helical" evidence="1">
    <location>
        <begin position="80"/>
        <end position="101"/>
    </location>
</feature>
<dbReference type="EMBL" id="JBEPCU010001387">
    <property type="protein sequence ID" value="MER6983461.1"/>
    <property type="molecule type" value="Genomic_DNA"/>
</dbReference>
<feature type="transmembrane region" description="Helical" evidence="1">
    <location>
        <begin position="113"/>
        <end position="135"/>
    </location>
</feature>
<gene>
    <name evidence="2" type="ORF">ABT317_42535</name>
</gene>
<keyword evidence="1" id="KW-0472">Membrane</keyword>
<evidence type="ECO:0000313" key="2">
    <source>
        <dbReference type="EMBL" id="MER6983461.1"/>
    </source>
</evidence>
<evidence type="ECO:0000313" key="3">
    <source>
        <dbReference type="Proteomes" id="UP001458415"/>
    </source>
</evidence>
<accession>A0ABV1WI89</accession>
<reference evidence="2 3" key="1">
    <citation type="submission" date="2024-06" db="EMBL/GenBank/DDBJ databases">
        <title>The Natural Products Discovery Center: Release of the First 8490 Sequenced Strains for Exploring Actinobacteria Biosynthetic Diversity.</title>
        <authorList>
            <person name="Kalkreuter E."/>
            <person name="Kautsar S.A."/>
            <person name="Yang D."/>
            <person name="Bader C.D."/>
            <person name="Teijaro C.N."/>
            <person name="Fluegel L."/>
            <person name="Davis C.M."/>
            <person name="Simpson J.R."/>
            <person name="Lauterbach L."/>
            <person name="Steele A.D."/>
            <person name="Gui C."/>
            <person name="Meng S."/>
            <person name="Li G."/>
            <person name="Viehrig K."/>
            <person name="Ye F."/>
            <person name="Su P."/>
            <person name="Kiefer A.F."/>
            <person name="Nichols A."/>
            <person name="Cepeda A.J."/>
            <person name="Yan W."/>
            <person name="Fan B."/>
            <person name="Jiang Y."/>
            <person name="Adhikari A."/>
            <person name="Zheng C.-J."/>
            <person name="Schuster L."/>
            <person name="Cowan T.M."/>
            <person name="Smanski M.J."/>
            <person name="Chevrette M.G."/>
            <person name="De Carvalho L.P.S."/>
            <person name="Shen B."/>
        </authorList>
    </citation>
    <scope>NUCLEOTIDE SEQUENCE [LARGE SCALE GENOMIC DNA]</scope>
    <source>
        <strain evidence="2 3">NPDC000634</strain>
    </source>
</reference>
<keyword evidence="1" id="KW-0812">Transmembrane</keyword>